<evidence type="ECO:0000313" key="2">
    <source>
        <dbReference type="EMBL" id="DAF57891.1"/>
    </source>
</evidence>
<organism evidence="2">
    <name type="scientific">Siphoviridae sp. ctXYk3</name>
    <dbReference type="NCBI Taxonomy" id="2827886"/>
    <lineage>
        <taxon>Viruses</taxon>
        <taxon>Duplodnaviria</taxon>
        <taxon>Heunggongvirae</taxon>
        <taxon>Uroviricota</taxon>
        <taxon>Caudoviricetes</taxon>
    </lineage>
</organism>
<protein>
    <submittedName>
        <fullName evidence="2">YopX protein</fullName>
    </submittedName>
</protein>
<dbReference type="InterPro" id="IPR023385">
    <property type="entry name" value="YopX-like_C"/>
</dbReference>
<dbReference type="Gene3D" id="2.30.30.290">
    <property type="entry name" value="YopX-like domains"/>
    <property type="match status" value="1"/>
</dbReference>
<dbReference type="InterPro" id="IPR010024">
    <property type="entry name" value="CHP16711"/>
</dbReference>
<name>A0A8S5T4E9_9CAUD</name>
<evidence type="ECO:0000259" key="1">
    <source>
        <dbReference type="Pfam" id="PF09643"/>
    </source>
</evidence>
<dbReference type="Pfam" id="PF09643">
    <property type="entry name" value="YopX"/>
    <property type="match status" value="1"/>
</dbReference>
<proteinExistence type="predicted"/>
<accession>A0A8S5T4E9</accession>
<dbReference type="EMBL" id="BK032743">
    <property type="protein sequence ID" value="DAF57891.1"/>
    <property type="molecule type" value="Genomic_DNA"/>
</dbReference>
<dbReference type="InterPro" id="IPR019096">
    <property type="entry name" value="YopX_protein"/>
</dbReference>
<reference evidence="2" key="1">
    <citation type="journal article" date="2021" name="Proc. Natl. Acad. Sci. U.S.A.">
        <title>A Catalog of Tens of Thousands of Viruses from Human Metagenomes Reveals Hidden Associations with Chronic Diseases.</title>
        <authorList>
            <person name="Tisza M.J."/>
            <person name="Buck C.B."/>
        </authorList>
    </citation>
    <scope>NUCLEOTIDE SEQUENCE</scope>
    <source>
        <strain evidence="2">CtXYk3</strain>
    </source>
</reference>
<sequence length="132" mass="15377">MIPRYRVWCKIFNTMIKSMTIQKMIYQRNSSTSIASLYDDFVFMQSTGLRDKNANEIYIGDIVRGVRPNLDNETERIETKGVVKESCCEVVIEDEKETHDPFENYFAIVYQSGKAEIEVIGNIYENPELMEV</sequence>
<feature type="domain" description="YopX protein" evidence="1">
    <location>
        <begin position="5"/>
        <end position="131"/>
    </location>
</feature>
<dbReference type="SUPFAM" id="SSF159006">
    <property type="entry name" value="YopX-like"/>
    <property type="match status" value="1"/>
</dbReference>
<dbReference type="NCBIfam" id="TIGR01671">
    <property type="entry name" value="phage_TIGR01671"/>
    <property type="match status" value="1"/>
</dbReference>